<keyword evidence="2" id="KW-1185">Reference proteome</keyword>
<organism evidence="1 2">
    <name type="scientific">Xenotaenia resolanae</name>
    <dbReference type="NCBI Taxonomy" id="208358"/>
    <lineage>
        <taxon>Eukaryota</taxon>
        <taxon>Metazoa</taxon>
        <taxon>Chordata</taxon>
        <taxon>Craniata</taxon>
        <taxon>Vertebrata</taxon>
        <taxon>Euteleostomi</taxon>
        <taxon>Actinopterygii</taxon>
        <taxon>Neopterygii</taxon>
        <taxon>Teleostei</taxon>
        <taxon>Neoteleostei</taxon>
        <taxon>Acanthomorphata</taxon>
        <taxon>Ovalentaria</taxon>
        <taxon>Atherinomorphae</taxon>
        <taxon>Cyprinodontiformes</taxon>
        <taxon>Goodeidae</taxon>
        <taxon>Xenotaenia</taxon>
    </lineage>
</organism>
<proteinExistence type="predicted"/>
<protein>
    <submittedName>
        <fullName evidence="1">Uncharacterized protein</fullName>
    </submittedName>
</protein>
<comment type="caution">
    <text evidence="1">The sequence shown here is derived from an EMBL/GenBank/DDBJ whole genome shotgun (WGS) entry which is preliminary data.</text>
</comment>
<accession>A0ABV0W6T2</accession>
<name>A0ABV0W6T2_9TELE</name>
<sequence>MLLFHSTSPTVHISDSLCGLSFLVSDHLRRIPAVKLLTSSSASVMTLLSAAKLPVYQCACEWLSLRVFDIFIRLSHDLDLNQGYRKDEGVPSLLYFLCSSPLLPVMDPHPLGEEQPCIDAFCCQWPSFNPILPHSASNPIFLSRATPLHPHYPASTLQMNFSHQCFV</sequence>
<evidence type="ECO:0000313" key="2">
    <source>
        <dbReference type="Proteomes" id="UP001444071"/>
    </source>
</evidence>
<dbReference type="EMBL" id="JAHRIM010031944">
    <property type="protein sequence ID" value="MEQ2265308.1"/>
    <property type="molecule type" value="Genomic_DNA"/>
</dbReference>
<gene>
    <name evidence="1" type="ORF">XENORESO_005141</name>
</gene>
<reference evidence="1 2" key="1">
    <citation type="submission" date="2021-06" db="EMBL/GenBank/DDBJ databases">
        <authorList>
            <person name="Palmer J.M."/>
        </authorList>
    </citation>
    <scope>NUCLEOTIDE SEQUENCE [LARGE SCALE GENOMIC DNA]</scope>
    <source>
        <strain evidence="1 2">XR_2019</strain>
        <tissue evidence="1">Muscle</tissue>
    </source>
</reference>
<dbReference type="Proteomes" id="UP001444071">
    <property type="component" value="Unassembled WGS sequence"/>
</dbReference>
<evidence type="ECO:0000313" key="1">
    <source>
        <dbReference type="EMBL" id="MEQ2265308.1"/>
    </source>
</evidence>